<protein>
    <recommendedName>
        <fullName evidence="6">MARVEL domain-containing protein</fullName>
    </recommendedName>
</protein>
<dbReference type="GO" id="GO:0016020">
    <property type="term" value="C:membrane"/>
    <property type="evidence" value="ECO:0007669"/>
    <property type="project" value="UniProtKB-SubCell"/>
</dbReference>
<proteinExistence type="predicted"/>
<evidence type="ECO:0000256" key="2">
    <source>
        <dbReference type="ARBA" id="ARBA00022692"/>
    </source>
</evidence>
<dbReference type="Pfam" id="PF01284">
    <property type="entry name" value="MARVEL"/>
    <property type="match status" value="1"/>
</dbReference>
<feature type="transmembrane region" description="Helical" evidence="5">
    <location>
        <begin position="40"/>
        <end position="58"/>
    </location>
</feature>
<dbReference type="InterPro" id="IPR008253">
    <property type="entry name" value="Marvel"/>
</dbReference>
<feature type="transmembrane region" description="Helical" evidence="5">
    <location>
        <begin position="70"/>
        <end position="91"/>
    </location>
</feature>
<organism evidence="7 8">
    <name type="scientific">Cadophora malorum</name>
    <dbReference type="NCBI Taxonomy" id="108018"/>
    <lineage>
        <taxon>Eukaryota</taxon>
        <taxon>Fungi</taxon>
        <taxon>Dikarya</taxon>
        <taxon>Ascomycota</taxon>
        <taxon>Pezizomycotina</taxon>
        <taxon>Leotiomycetes</taxon>
        <taxon>Helotiales</taxon>
        <taxon>Ploettnerulaceae</taxon>
        <taxon>Cadophora</taxon>
    </lineage>
</organism>
<evidence type="ECO:0000259" key="6">
    <source>
        <dbReference type="Pfam" id="PF01284"/>
    </source>
</evidence>
<dbReference type="PANTHER" id="PTHR37451:SF4">
    <property type="entry name" value="MARVEL DOMAIN-CONTAINING PROTEIN"/>
    <property type="match status" value="1"/>
</dbReference>
<keyword evidence="3 5" id="KW-1133">Transmembrane helix</keyword>
<feature type="transmembrane region" description="Helical" evidence="5">
    <location>
        <begin position="135"/>
        <end position="162"/>
    </location>
</feature>
<comment type="caution">
    <text evidence="7">The sequence shown here is derived from an EMBL/GenBank/DDBJ whole genome shotgun (WGS) entry which is preliminary data.</text>
</comment>
<keyword evidence="8" id="KW-1185">Reference proteome</keyword>
<evidence type="ECO:0000256" key="3">
    <source>
        <dbReference type="ARBA" id="ARBA00022989"/>
    </source>
</evidence>
<dbReference type="AlphaFoldDB" id="A0A8H7WEH6"/>
<dbReference type="EMBL" id="JAFJYH010000036">
    <property type="protein sequence ID" value="KAG4423312.1"/>
    <property type="molecule type" value="Genomic_DNA"/>
</dbReference>
<gene>
    <name evidence="7" type="ORF">IFR04_003546</name>
</gene>
<comment type="subcellular location">
    <subcellularLocation>
        <location evidence="1">Membrane</location>
        <topology evidence="1">Multi-pass membrane protein</topology>
    </subcellularLocation>
</comment>
<dbReference type="PANTHER" id="PTHR37451">
    <property type="entry name" value="MARVEL DOMAIN"/>
    <property type="match status" value="1"/>
</dbReference>
<accession>A0A8H7WEH6</accession>
<evidence type="ECO:0000313" key="7">
    <source>
        <dbReference type="EMBL" id="KAG4423312.1"/>
    </source>
</evidence>
<keyword evidence="4 5" id="KW-0472">Membrane</keyword>
<feature type="transmembrane region" description="Helical" evidence="5">
    <location>
        <begin position="12"/>
        <end position="34"/>
    </location>
</feature>
<evidence type="ECO:0000313" key="8">
    <source>
        <dbReference type="Proteomes" id="UP000664132"/>
    </source>
</evidence>
<feature type="domain" description="MARVEL" evidence="6">
    <location>
        <begin position="18"/>
        <end position="155"/>
    </location>
</feature>
<sequence length="197" mass="21610">MTTFERAHIPKLSAVIVYLRYAQLLVAIAVLGLTAYVVTYFAYSGAIATLIINVYYIVTINLHPVFFNYWAVIGLDIFALVFWLISFALLASEAAAWTVITHFGDNCAYSNTAYCYRKRALAQKPSTDYRTYRNAMAAGAALGGFEFALFVATLGLITLAVLKHRSTGGHCVPNPGANIVAAELRDQELLAPPQQYA</sequence>
<evidence type="ECO:0000256" key="5">
    <source>
        <dbReference type="SAM" id="Phobius"/>
    </source>
</evidence>
<reference evidence="7" key="1">
    <citation type="submission" date="2021-02" db="EMBL/GenBank/DDBJ databases">
        <title>Genome sequence Cadophora malorum strain M34.</title>
        <authorList>
            <person name="Stefanovic E."/>
            <person name="Vu D."/>
            <person name="Scully C."/>
            <person name="Dijksterhuis J."/>
            <person name="Roader J."/>
            <person name="Houbraken J."/>
        </authorList>
    </citation>
    <scope>NUCLEOTIDE SEQUENCE</scope>
    <source>
        <strain evidence="7">M34</strain>
    </source>
</reference>
<keyword evidence="2 5" id="KW-0812">Transmembrane</keyword>
<dbReference type="OrthoDB" id="5325022at2759"/>
<evidence type="ECO:0000256" key="4">
    <source>
        <dbReference type="ARBA" id="ARBA00023136"/>
    </source>
</evidence>
<name>A0A8H7WEH6_9HELO</name>
<evidence type="ECO:0000256" key="1">
    <source>
        <dbReference type="ARBA" id="ARBA00004141"/>
    </source>
</evidence>
<dbReference type="Proteomes" id="UP000664132">
    <property type="component" value="Unassembled WGS sequence"/>
</dbReference>